<sequence>MADYLRTILLFALVIYADCCFIMMRGAETIECQSSQELTFQVTRDIDNETWIIAECHPKEKSCFLRNQSNESNYIIANTSTGGLLVVRKFTRETFGVYKCFETYNPKKFKTIDISSSTVPPEFFQLETQDQSNSKQIVFNRLKAMTNRGFCAT</sequence>
<reference evidence="1" key="2">
    <citation type="submission" date="2020-11" db="EMBL/GenBank/DDBJ databases">
        <authorList>
            <person name="McCartney M.A."/>
            <person name="Auch B."/>
            <person name="Kono T."/>
            <person name="Mallez S."/>
            <person name="Becker A."/>
            <person name="Gohl D.M."/>
            <person name="Silverstein K.A.T."/>
            <person name="Koren S."/>
            <person name="Bechman K.B."/>
            <person name="Herman A."/>
            <person name="Abrahante J.E."/>
            <person name="Garbe J."/>
        </authorList>
    </citation>
    <scope>NUCLEOTIDE SEQUENCE</scope>
    <source>
        <strain evidence="1">Duluth1</strain>
        <tissue evidence="1">Whole animal</tissue>
    </source>
</reference>
<gene>
    <name evidence="1" type="ORF">DPMN_127347</name>
</gene>
<evidence type="ECO:0000313" key="1">
    <source>
        <dbReference type="EMBL" id="KAH3825471.1"/>
    </source>
</evidence>
<protein>
    <submittedName>
        <fullName evidence="1">Uncharacterized protein</fullName>
    </submittedName>
</protein>
<name>A0A9D4JVD2_DREPO</name>
<dbReference type="AlphaFoldDB" id="A0A9D4JVD2"/>
<organism evidence="1 2">
    <name type="scientific">Dreissena polymorpha</name>
    <name type="common">Zebra mussel</name>
    <name type="synonym">Mytilus polymorpha</name>
    <dbReference type="NCBI Taxonomy" id="45954"/>
    <lineage>
        <taxon>Eukaryota</taxon>
        <taxon>Metazoa</taxon>
        <taxon>Spiralia</taxon>
        <taxon>Lophotrochozoa</taxon>
        <taxon>Mollusca</taxon>
        <taxon>Bivalvia</taxon>
        <taxon>Autobranchia</taxon>
        <taxon>Heteroconchia</taxon>
        <taxon>Euheterodonta</taxon>
        <taxon>Imparidentia</taxon>
        <taxon>Neoheterodontei</taxon>
        <taxon>Myida</taxon>
        <taxon>Dreissenoidea</taxon>
        <taxon>Dreissenidae</taxon>
        <taxon>Dreissena</taxon>
    </lineage>
</organism>
<accession>A0A9D4JVD2</accession>
<evidence type="ECO:0000313" key="2">
    <source>
        <dbReference type="Proteomes" id="UP000828390"/>
    </source>
</evidence>
<dbReference type="EMBL" id="JAIWYP010000005">
    <property type="protein sequence ID" value="KAH3825471.1"/>
    <property type="molecule type" value="Genomic_DNA"/>
</dbReference>
<dbReference type="Proteomes" id="UP000828390">
    <property type="component" value="Unassembled WGS sequence"/>
</dbReference>
<keyword evidence="2" id="KW-1185">Reference proteome</keyword>
<proteinExistence type="predicted"/>
<reference evidence="1" key="1">
    <citation type="journal article" date="2019" name="bioRxiv">
        <title>The Genome of the Zebra Mussel, Dreissena polymorpha: A Resource for Invasive Species Research.</title>
        <authorList>
            <person name="McCartney M.A."/>
            <person name="Auch B."/>
            <person name="Kono T."/>
            <person name="Mallez S."/>
            <person name="Zhang Y."/>
            <person name="Obille A."/>
            <person name="Becker A."/>
            <person name="Abrahante J.E."/>
            <person name="Garbe J."/>
            <person name="Badalamenti J.P."/>
            <person name="Herman A."/>
            <person name="Mangelson H."/>
            <person name="Liachko I."/>
            <person name="Sullivan S."/>
            <person name="Sone E.D."/>
            <person name="Koren S."/>
            <person name="Silverstein K.A.T."/>
            <person name="Beckman K.B."/>
            <person name="Gohl D.M."/>
        </authorList>
    </citation>
    <scope>NUCLEOTIDE SEQUENCE</scope>
    <source>
        <strain evidence="1">Duluth1</strain>
        <tissue evidence="1">Whole animal</tissue>
    </source>
</reference>
<comment type="caution">
    <text evidence="1">The sequence shown here is derived from an EMBL/GenBank/DDBJ whole genome shotgun (WGS) entry which is preliminary data.</text>
</comment>